<sequence>MCSTTVTKALCDPSATFVGTLEHRFELAPKPFGHAGTRVAQRCLLLRDGPGRRRERRHCYRGGKPRPTPPPS</sequence>
<accession>A0A1D8X6G9</accession>
<evidence type="ECO:0000313" key="2">
    <source>
        <dbReference type="Proteomes" id="UP000035651"/>
    </source>
</evidence>
<reference evidence="1" key="1">
    <citation type="submission" date="2016-06" db="EMBL/GenBank/DDBJ databases">
        <title>Complete Genome Sequence of Pandoraea faecigallinarum DSM-23572.</title>
        <authorList>
            <person name="Yong D."/>
            <person name="Ee R."/>
            <person name="Lim Y.-L."/>
            <person name="Yin W.-F."/>
            <person name="Chan K.-G."/>
        </authorList>
    </citation>
    <scope>NUCLEOTIDE SEQUENCE</scope>
    <source>
        <strain evidence="1">DSM 23572</strain>
        <plasmid evidence="1">pPF72-2</plasmid>
    </source>
</reference>
<protein>
    <submittedName>
        <fullName evidence="1">Uncharacterized protein</fullName>
    </submittedName>
</protein>
<name>A0A1D8X6G9_9BURK</name>
<dbReference type="Proteomes" id="UP000035651">
    <property type="component" value="Plasmid pPF72-2"/>
</dbReference>
<geneLocation type="plasmid" evidence="1 2">
    <name>pPF72-2</name>
</geneLocation>
<organism evidence="1 2">
    <name type="scientific">Pandoraea faecigallinarum</name>
    <dbReference type="NCBI Taxonomy" id="656179"/>
    <lineage>
        <taxon>Bacteria</taxon>
        <taxon>Pseudomonadati</taxon>
        <taxon>Pseudomonadota</taxon>
        <taxon>Betaproteobacteria</taxon>
        <taxon>Burkholderiales</taxon>
        <taxon>Burkholderiaceae</taxon>
        <taxon>Pandoraea</taxon>
    </lineage>
</organism>
<evidence type="ECO:0000313" key="1">
    <source>
        <dbReference type="EMBL" id="AOX47852.1"/>
    </source>
</evidence>
<dbReference type="AlphaFoldDB" id="A0A1D8X6G9"/>
<gene>
    <name evidence="1" type="ORF">AB870_26490</name>
</gene>
<keyword evidence="1" id="KW-0614">Plasmid</keyword>
<dbReference type="EMBL" id="CP011809">
    <property type="protein sequence ID" value="AOX47852.1"/>
    <property type="molecule type" value="Genomic_DNA"/>
</dbReference>
<keyword evidence="2" id="KW-1185">Reference proteome</keyword>
<proteinExistence type="predicted"/>
<dbReference type="KEGG" id="pfg:AB870_26490"/>